<gene>
    <name evidence="1" type="ORF">MFUM_1864</name>
    <name evidence="2" type="ORF">MFUM_1873</name>
</gene>
<sequence length="52" mass="6037">MPGIDEWILSRLFASEEIRVSNNVFDFNARLLSLFIVSFLNYDTGIVKCLRL</sequence>
<name>A0ABN8XG17_9BACT</name>
<evidence type="ECO:0000313" key="3">
    <source>
        <dbReference type="Proteomes" id="UP001161497"/>
    </source>
</evidence>
<reference evidence="2" key="1">
    <citation type="submission" date="2023-03" db="EMBL/GenBank/DDBJ databases">
        <authorList>
            <person name="Cremers G."/>
            <person name="Picone N."/>
        </authorList>
    </citation>
    <scope>NUCLEOTIDE SEQUENCE</scope>
    <source>
        <strain evidence="2">Sample_alias</strain>
    </source>
</reference>
<keyword evidence="3" id="KW-1185">Reference proteome</keyword>
<evidence type="ECO:0000313" key="1">
    <source>
        <dbReference type="EMBL" id="CAI9086187.1"/>
    </source>
</evidence>
<proteinExistence type="predicted"/>
<dbReference type="EMBL" id="OX458932">
    <property type="protein sequence ID" value="CAI9086187.1"/>
    <property type="molecule type" value="Genomic_DNA"/>
</dbReference>
<protein>
    <submittedName>
        <fullName evidence="2">Uncharacterized protein</fullName>
    </submittedName>
</protein>
<dbReference type="EMBL" id="OX458932">
    <property type="protein sequence ID" value="CAI9086196.1"/>
    <property type="molecule type" value="Genomic_DNA"/>
</dbReference>
<accession>A0ABN8XG17</accession>
<organism evidence="2 3">
    <name type="scientific">Candidatus Methylacidiphilum fumarolicum</name>
    <dbReference type="NCBI Taxonomy" id="591154"/>
    <lineage>
        <taxon>Bacteria</taxon>
        <taxon>Pseudomonadati</taxon>
        <taxon>Verrucomicrobiota</taxon>
        <taxon>Methylacidiphilae</taxon>
        <taxon>Methylacidiphilales</taxon>
        <taxon>Methylacidiphilaceae</taxon>
        <taxon>Methylacidiphilum (ex Ratnadevi et al. 2023)</taxon>
    </lineage>
</organism>
<dbReference type="Proteomes" id="UP001161497">
    <property type="component" value="Chromosome"/>
</dbReference>
<evidence type="ECO:0000313" key="2">
    <source>
        <dbReference type="EMBL" id="CAI9086196.1"/>
    </source>
</evidence>